<proteinExistence type="predicted"/>
<keyword evidence="2" id="KW-1185">Reference proteome</keyword>
<protein>
    <submittedName>
        <fullName evidence="1">Uncharacterized protein</fullName>
    </submittedName>
</protein>
<gene>
    <name evidence="1" type="ORF">M9H77_30371</name>
</gene>
<name>A0ACB9ZXD3_CATRO</name>
<dbReference type="Proteomes" id="UP001060085">
    <property type="component" value="Linkage Group LG07"/>
</dbReference>
<reference evidence="2" key="1">
    <citation type="journal article" date="2023" name="Nat. Plants">
        <title>Single-cell RNA sequencing provides a high-resolution roadmap for understanding the multicellular compartmentation of specialized metabolism.</title>
        <authorList>
            <person name="Sun S."/>
            <person name="Shen X."/>
            <person name="Li Y."/>
            <person name="Li Y."/>
            <person name="Wang S."/>
            <person name="Li R."/>
            <person name="Zhang H."/>
            <person name="Shen G."/>
            <person name="Guo B."/>
            <person name="Wei J."/>
            <person name="Xu J."/>
            <person name="St-Pierre B."/>
            <person name="Chen S."/>
            <person name="Sun C."/>
        </authorList>
    </citation>
    <scope>NUCLEOTIDE SEQUENCE [LARGE SCALE GENOMIC DNA]</scope>
</reference>
<comment type="caution">
    <text evidence="1">The sequence shown here is derived from an EMBL/GenBank/DDBJ whole genome shotgun (WGS) entry which is preliminary data.</text>
</comment>
<evidence type="ECO:0000313" key="1">
    <source>
        <dbReference type="EMBL" id="KAI5653184.1"/>
    </source>
</evidence>
<sequence length="333" mass="37283">MARLKAHIVMLPFMAQGHLIPFLGLARKLEERTGFTITLVSTPLNIQYLRTTISKDSSKISDKESQIQLESLSFNSVDHGLPPNTKNTEPPICIISDVFMGWANDVAKGFGTVNISFTTGGAYGTAAYVSLWQHLPHHISYLSTYPFLRNANGSDPWSQFFQLEIAKSLSSFDILRNYTNLPVWCVGPLLPTRMISRKPSSNSRIIGPHSGREPGLPTEKCLEWMDSYSECSVLYISFGSQNTISPSQMMALAMGLEESGKSFIWCIRPPTGFDLKSEFRTEWLPKGFEKIMNETNQGLVVHGWAPQLDIFCHRSTGAFFSHYGWNSVVENLS</sequence>
<accession>A0ACB9ZXD3</accession>
<organism evidence="1 2">
    <name type="scientific">Catharanthus roseus</name>
    <name type="common">Madagascar periwinkle</name>
    <name type="synonym">Vinca rosea</name>
    <dbReference type="NCBI Taxonomy" id="4058"/>
    <lineage>
        <taxon>Eukaryota</taxon>
        <taxon>Viridiplantae</taxon>
        <taxon>Streptophyta</taxon>
        <taxon>Embryophyta</taxon>
        <taxon>Tracheophyta</taxon>
        <taxon>Spermatophyta</taxon>
        <taxon>Magnoliopsida</taxon>
        <taxon>eudicotyledons</taxon>
        <taxon>Gunneridae</taxon>
        <taxon>Pentapetalae</taxon>
        <taxon>asterids</taxon>
        <taxon>lamiids</taxon>
        <taxon>Gentianales</taxon>
        <taxon>Apocynaceae</taxon>
        <taxon>Rauvolfioideae</taxon>
        <taxon>Vinceae</taxon>
        <taxon>Catharanthinae</taxon>
        <taxon>Catharanthus</taxon>
    </lineage>
</organism>
<evidence type="ECO:0000313" key="2">
    <source>
        <dbReference type="Proteomes" id="UP001060085"/>
    </source>
</evidence>
<dbReference type="EMBL" id="CM044707">
    <property type="protein sequence ID" value="KAI5653184.1"/>
    <property type="molecule type" value="Genomic_DNA"/>
</dbReference>